<dbReference type="AlphaFoldDB" id="A0A9N8EGT1"/>
<protein>
    <submittedName>
        <fullName evidence="2">Uncharacterized protein</fullName>
    </submittedName>
</protein>
<feature type="compositionally biased region" description="Basic and acidic residues" evidence="1">
    <location>
        <begin position="1"/>
        <end position="10"/>
    </location>
</feature>
<evidence type="ECO:0000256" key="1">
    <source>
        <dbReference type="SAM" id="MobiDB-lite"/>
    </source>
</evidence>
<name>A0A9N8EGT1_9STRA</name>
<keyword evidence="3" id="KW-1185">Reference proteome</keyword>
<feature type="region of interest" description="Disordered" evidence="1">
    <location>
        <begin position="1"/>
        <end position="35"/>
    </location>
</feature>
<dbReference type="InterPro" id="IPR016024">
    <property type="entry name" value="ARM-type_fold"/>
</dbReference>
<evidence type="ECO:0000313" key="2">
    <source>
        <dbReference type="EMBL" id="CAB9518894.1"/>
    </source>
</evidence>
<gene>
    <name evidence="2" type="ORF">SEMRO_970_G226370.1</name>
</gene>
<dbReference type="Gene3D" id="1.25.10.10">
    <property type="entry name" value="Leucine-rich Repeat Variant"/>
    <property type="match status" value="1"/>
</dbReference>
<dbReference type="Proteomes" id="UP001153069">
    <property type="component" value="Unassembled WGS sequence"/>
</dbReference>
<comment type="caution">
    <text evidence="2">The sequence shown here is derived from an EMBL/GenBank/DDBJ whole genome shotgun (WGS) entry which is preliminary data.</text>
</comment>
<proteinExistence type="predicted"/>
<organism evidence="2 3">
    <name type="scientific">Seminavis robusta</name>
    <dbReference type="NCBI Taxonomy" id="568900"/>
    <lineage>
        <taxon>Eukaryota</taxon>
        <taxon>Sar</taxon>
        <taxon>Stramenopiles</taxon>
        <taxon>Ochrophyta</taxon>
        <taxon>Bacillariophyta</taxon>
        <taxon>Bacillariophyceae</taxon>
        <taxon>Bacillariophycidae</taxon>
        <taxon>Naviculales</taxon>
        <taxon>Naviculaceae</taxon>
        <taxon>Seminavis</taxon>
    </lineage>
</organism>
<reference evidence="2" key="1">
    <citation type="submission" date="2020-06" db="EMBL/GenBank/DDBJ databases">
        <authorList>
            <consortium name="Plant Systems Biology data submission"/>
        </authorList>
    </citation>
    <scope>NUCLEOTIDE SEQUENCE</scope>
    <source>
        <strain evidence="2">D6</strain>
    </source>
</reference>
<accession>A0A9N8EGT1</accession>
<feature type="compositionally biased region" description="Low complexity" evidence="1">
    <location>
        <begin position="18"/>
        <end position="29"/>
    </location>
</feature>
<sequence>MTTPKSEVKLRRMSIGRSSAVKASATTSSDENPKMQKDTLRIQQLFPKVHEDLPKLLWLISRGDSEETKTALAGLNTLLEKESEGDETTLALYRVCGHATIIKAMRLYSDNVTVQLTSLQALDHLANQQRCKKIAFDEYTYMRTSLVALGAIDLALTAATSLANFSNVAVRALGLVEKLMDVYTFEELFHLKIMETTATIMKNYQSSGNVQSRGCDIFHKATKKCSGPNRTMFEGIQTVSLLGAVMERFKDEKVYTKADNVLQGILSIKSNKRKRNSL</sequence>
<evidence type="ECO:0000313" key="3">
    <source>
        <dbReference type="Proteomes" id="UP001153069"/>
    </source>
</evidence>
<dbReference type="InterPro" id="IPR011989">
    <property type="entry name" value="ARM-like"/>
</dbReference>
<dbReference type="EMBL" id="CAICTM010000968">
    <property type="protein sequence ID" value="CAB9518894.1"/>
    <property type="molecule type" value="Genomic_DNA"/>
</dbReference>
<dbReference type="SUPFAM" id="SSF48371">
    <property type="entry name" value="ARM repeat"/>
    <property type="match status" value="1"/>
</dbReference>